<dbReference type="SUPFAM" id="SSF51569">
    <property type="entry name" value="Aldolase"/>
    <property type="match status" value="1"/>
</dbReference>
<evidence type="ECO:0000256" key="11">
    <source>
        <dbReference type="ARBA" id="ARBA00047836"/>
    </source>
</evidence>
<feature type="site" description="Part of a proton relay during catalysis" evidence="12">
    <location>
        <position position="124"/>
    </location>
</feature>
<dbReference type="InterPro" id="IPR002220">
    <property type="entry name" value="DapA-like"/>
</dbReference>
<feature type="active site" description="Proton donor/acceptor" evidence="12 14">
    <location>
        <position position="150"/>
    </location>
</feature>
<evidence type="ECO:0000256" key="13">
    <source>
        <dbReference type="PIRNR" id="PIRNR001365"/>
    </source>
</evidence>
<keyword evidence="9 12" id="KW-0456">Lyase</keyword>
<evidence type="ECO:0000313" key="16">
    <source>
        <dbReference type="EMBL" id="ANF96574.1"/>
    </source>
</evidence>
<dbReference type="SMART" id="SM01130">
    <property type="entry name" value="DHDPS"/>
    <property type="match status" value="1"/>
</dbReference>
<evidence type="ECO:0000313" key="17">
    <source>
        <dbReference type="Proteomes" id="UP000078148"/>
    </source>
</evidence>
<comment type="caution">
    <text evidence="12">Was originally thought to be a dihydrodipicolinate synthase (DHDPS), catalyzing the condensation of (S)-aspartate-beta-semialdehyde [(S)-ASA] and pyruvate to dihydrodipicolinate (DHDP). However, it was shown in E.coli that the product of the enzymatic reaction is not dihydrodipicolinate but in fact (4S)-4-hydroxy-2,3,4,5-tetrahydro-(2S)-dipicolinic acid (HTPA), and that the consecutive dehydration reaction leading to DHDP is not spontaneous but catalyzed by DapB.</text>
</comment>
<feature type="binding site" evidence="12 15">
    <location>
        <position position="219"/>
    </location>
    <ligand>
        <name>pyruvate</name>
        <dbReference type="ChEBI" id="CHEBI:15361"/>
    </ligand>
</feature>
<dbReference type="InterPro" id="IPR005263">
    <property type="entry name" value="DapA"/>
</dbReference>
<dbReference type="Proteomes" id="UP000078148">
    <property type="component" value="Chromosome"/>
</dbReference>
<reference evidence="17" key="1">
    <citation type="submission" date="2015-10" db="EMBL/GenBank/DDBJ databases">
        <title>Genome of Paenibacillus bovis sp. nov.</title>
        <authorList>
            <person name="Wu Z."/>
            <person name="Gao C."/>
            <person name="Liu Z."/>
            <person name="Zheng H."/>
        </authorList>
    </citation>
    <scope>NUCLEOTIDE SEQUENCE [LARGE SCALE GENOMIC DNA]</scope>
    <source>
        <strain evidence="17">BD3526</strain>
    </source>
</reference>
<dbReference type="UniPathway" id="UPA00034">
    <property type="reaction ID" value="UER00017"/>
</dbReference>
<comment type="subcellular location">
    <subcellularLocation>
        <location evidence="12">Cytoplasm</location>
    </subcellularLocation>
</comment>
<dbReference type="Gene3D" id="3.20.20.70">
    <property type="entry name" value="Aldolase class I"/>
    <property type="match status" value="1"/>
</dbReference>
<dbReference type="GO" id="GO:0005829">
    <property type="term" value="C:cytosol"/>
    <property type="evidence" value="ECO:0007669"/>
    <property type="project" value="TreeGrafter"/>
</dbReference>
<evidence type="ECO:0000256" key="5">
    <source>
        <dbReference type="ARBA" id="ARBA00022490"/>
    </source>
</evidence>
<dbReference type="HAMAP" id="MF_00418">
    <property type="entry name" value="DapA"/>
    <property type="match status" value="1"/>
</dbReference>
<sequence length="305" mass="32574">MSDGLRRSIEGGSTVVDFGRLMTAMITPFNDQDEIDWEATGRLIDYLIDEQKSESLIVCGTTGESPTLSEEEKLQMFDFAVKHAAGRCKIIAGTGSNNTKHSIQLTQQAAKLGVDGALLVVPYYNKPSQAGMYAHFKAIAEATELPIILYNVPGRSVVSLSAATTLKLAEIDNIVGTKECASIEQVTHIAGHAPEGFRVYSGDDATCFAAIAVGAYGVISVASHVAGDEMAGMIQAHLQGDYQHAARMNQKLLPLFQGLFACPDPLPNPAAVKYAMSRRGYGNGNVRLPLLAPSAAERAFIDALL</sequence>
<evidence type="ECO:0000256" key="7">
    <source>
        <dbReference type="ARBA" id="ARBA00022915"/>
    </source>
</evidence>
<dbReference type="PANTHER" id="PTHR12128">
    <property type="entry name" value="DIHYDRODIPICOLINATE SYNTHASE"/>
    <property type="match status" value="1"/>
</dbReference>
<evidence type="ECO:0000256" key="9">
    <source>
        <dbReference type="ARBA" id="ARBA00023239"/>
    </source>
</evidence>
<evidence type="ECO:0000256" key="12">
    <source>
        <dbReference type="HAMAP-Rule" id="MF_00418"/>
    </source>
</evidence>
<feature type="binding site" evidence="12 15">
    <location>
        <position position="62"/>
    </location>
    <ligand>
        <name>pyruvate</name>
        <dbReference type="ChEBI" id="CHEBI:15361"/>
    </ligand>
</feature>
<keyword evidence="5 12" id="KW-0963">Cytoplasm</keyword>
<dbReference type="EMBL" id="CP013023">
    <property type="protein sequence ID" value="ANF96574.1"/>
    <property type="molecule type" value="Genomic_DNA"/>
</dbReference>
<dbReference type="CDD" id="cd00950">
    <property type="entry name" value="DHDPS"/>
    <property type="match status" value="1"/>
</dbReference>
<reference evidence="16 17" key="2">
    <citation type="journal article" date="2016" name="Int. J. Syst. Evol. Microbiol.">
        <title>Paenibacillus bovis sp. nov., isolated from raw yak (Bos grunniens) milk.</title>
        <authorList>
            <person name="Gao C."/>
            <person name="Han J."/>
            <person name="Liu Z."/>
            <person name="Xu X."/>
            <person name="Hang F."/>
            <person name="Wu Z."/>
        </authorList>
    </citation>
    <scope>NUCLEOTIDE SEQUENCE [LARGE SCALE GENOMIC DNA]</scope>
    <source>
        <strain evidence="16 17">BD3526</strain>
    </source>
</reference>
<comment type="catalytic activity">
    <reaction evidence="11 12">
        <text>L-aspartate 4-semialdehyde + pyruvate = (2S,4S)-4-hydroxy-2,3,4,5-tetrahydrodipicolinate + H2O + H(+)</text>
        <dbReference type="Rhea" id="RHEA:34171"/>
        <dbReference type="ChEBI" id="CHEBI:15361"/>
        <dbReference type="ChEBI" id="CHEBI:15377"/>
        <dbReference type="ChEBI" id="CHEBI:15378"/>
        <dbReference type="ChEBI" id="CHEBI:67139"/>
        <dbReference type="ChEBI" id="CHEBI:537519"/>
        <dbReference type="EC" id="4.3.3.7"/>
    </reaction>
</comment>
<name>A0A172ZFZ8_9BACL</name>
<keyword evidence="6 12" id="KW-0028">Amino-acid biosynthesis</keyword>
<gene>
    <name evidence="12" type="primary">dapA</name>
    <name evidence="16" type="ORF">AR543_11510</name>
</gene>
<feature type="active site" description="Schiff-base intermediate with substrate" evidence="12 14">
    <location>
        <position position="178"/>
    </location>
</feature>
<dbReference type="Pfam" id="PF00701">
    <property type="entry name" value="DHDPS"/>
    <property type="match status" value="1"/>
</dbReference>
<evidence type="ECO:0000256" key="8">
    <source>
        <dbReference type="ARBA" id="ARBA00023154"/>
    </source>
</evidence>
<evidence type="ECO:0000256" key="15">
    <source>
        <dbReference type="PIRSR" id="PIRSR001365-2"/>
    </source>
</evidence>
<feature type="site" description="Part of a proton relay during catalysis" evidence="12">
    <location>
        <position position="61"/>
    </location>
</feature>
<dbReference type="PRINTS" id="PR00146">
    <property type="entry name" value="DHPICSNTHASE"/>
</dbReference>
<evidence type="ECO:0000256" key="4">
    <source>
        <dbReference type="ARBA" id="ARBA00012086"/>
    </source>
</evidence>
<evidence type="ECO:0000256" key="14">
    <source>
        <dbReference type="PIRSR" id="PIRSR001365-1"/>
    </source>
</evidence>
<dbReference type="GO" id="GO:0009089">
    <property type="term" value="P:lysine biosynthetic process via diaminopimelate"/>
    <property type="evidence" value="ECO:0007669"/>
    <property type="project" value="UniProtKB-UniRule"/>
</dbReference>
<keyword evidence="8 12" id="KW-0457">Lysine biosynthesis</keyword>
<dbReference type="STRING" id="1616788.AR543_11510"/>
<comment type="pathway">
    <text evidence="2 12">Amino-acid biosynthesis; L-lysine biosynthesis via DAP pathway; (S)-tetrahydrodipicolinate from L-aspartate: step 3/4.</text>
</comment>
<dbReference type="OrthoDB" id="9782828at2"/>
<dbReference type="PANTHER" id="PTHR12128:SF66">
    <property type="entry name" value="4-HYDROXY-2-OXOGLUTARATE ALDOLASE, MITOCHONDRIAL"/>
    <property type="match status" value="1"/>
</dbReference>
<organism evidence="16 17">
    <name type="scientific">Paenibacillus bovis</name>
    <dbReference type="NCBI Taxonomy" id="1616788"/>
    <lineage>
        <taxon>Bacteria</taxon>
        <taxon>Bacillati</taxon>
        <taxon>Bacillota</taxon>
        <taxon>Bacilli</taxon>
        <taxon>Bacillales</taxon>
        <taxon>Paenibacillaceae</taxon>
        <taxon>Paenibacillus</taxon>
    </lineage>
</organism>
<accession>A0A172ZFZ8</accession>
<dbReference type="KEGG" id="pbv:AR543_11510"/>
<evidence type="ECO:0000256" key="10">
    <source>
        <dbReference type="ARBA" id="ARBA00023270"/>
    </source>
</evidence>
<evidence type="ECO:0000256" key="2">
    <source>
        <dbReference type="ARBA" id="ARBA00005120"/>
    </source>
</evidence>
<evidence type="ECO:0000256" key="1">
    <source>
        <dbReference type="ARBA" id="ARBA00003294"/>
    </source>
</evidence>
<keyword evidence="17" id="KW-1185">Reference proteome</keyword>
<comment type="similarity">
    <text evidence="3 12 13">Belongs to the DapA family.</text>
</comment>
<dbReference type="EC" id="4.3.3.7" evidence="4 12"/>
<dbReference type="InterPro" id="IPR013785">
    <property type="entry name" value="Aldolase_TIM"/>
</dbReference>
<protein>
    <recommendedName>
        <fullName evidence="4 12">4-hydroxy-tetrahydrodipicolinate synthase</fullName>
        <shortName evidence="12">HTPA synthase</shortName>
        <ecNumber evidence="4 12">4.3.3.7</ecNumber>
    </recommendedName>
</protein>
<dbReference type="GO" id="GO:0019877">
    <property type="term" value="P:diaminopimelate biosynthetic process"/>
    <property type="evidence" value="ECO:0007669"/>
    <property type="project" value="UniProtKB-UniRule"/>
</dbReference>
<dbReference type="PROSITE" id="PS00665">
    <property type="entry name" value="DHDPS_1"/>
    <property type="match status" value="1"/>
</dbReference>
<dbReference type="GO" id="GO:0008840">
    <property type="term" value="F:4-hydroxy-tetrahydrodipicolinate synthase activity"/>
    <property type="evidence" value="ECO:0007669"/>
    <property type="project" value="UniProtKB-UniRule"/>
</dbReference>
<dbReference type="AlphaFoldDB" id="A0A172ZFZ8"/>
<dbReference type="InterPro" id="IPR020624">
    <property type="entry name" value="Schiff_base-form_aldolases_CS"/>
</dbReference>
<proteinExistence type="inferred from homology"/>
<dbReference type="PIRSF" id="PIRSF001365">
    <property type="entry name" value="DHDPS"/>
    <property type="match status" value="1"/>
</dbReference>
<keyword evidence="10 12" id="KW-0704">Schiff base</keyword>
<evidence type="ECO:0000256" key="3">
    <source>
        <dbReference type="ARBA" id="ARBA00007592"/>
    </source>
</evidence>
<comment type="subunit">
    <text evidence="12">Homotetramer; dimer of dimers.</text>
</comment>
<comment type="function">
    <text evidence="1 12">Catalyzes the condensation of (S)-aspartate-beta-semialdehyde [(S)-ASA] and pyruvate to 4-hydroxy-tetrahydrodipicolinate (HTPA).</text>
</comment>
<evidence type="ECO:0000256" key="6">
    <source>
        <dbReference type="ARBA" id="ARBA00022605"/>
    </source>
</evidence>
<dbReference type="NCBIfam" id="TIGR00674">
    <property type="entry name" value="dapA"/>
    <property type="match status" value="1"/>
</dbReference>
<keyword evidence="7 12" id="KW-0220">Diaminopimelate biosynthesis</keyword>